<name>S0ESL2_CHTCT</name>
<dbReference type="PANTHER" id="PTHR48081:SF13">
    <property type="entry name" value="ALPHA_BETA HYDROLASE"/>
    <property type="match status" value="1"/>
</dbReference>
<sequence>MLQRQRTLVLVAATLALVFSKPAVQALPQTVSDDVTVQKNVPYGEVDGVKLLMDVYLPKTASGKHPGIVLVHGGGWVGGDKVFYANIGKAFAEQGYDAFSVNYRLAPKFHYPAQLDDVQRAVRFLRAHAADYDLDPDRIGAMGDSAGGYLVAFLGLRDTRDNSDPALANYSSKVECVVDFYGPTDFTIPPEQAHLNAFVENLLTMYFGKKPGEDPALYREASPVVYASKDAPPFLILQGTADTLVPPDQSERLYDALHKAGANVTLLLAYGLPHAFLSPQPDFYFDIAKKFFDRYLKP</sequence>
<dbReference type="Pfam" id="PF20434">
    <property type="entry name" value="BD-FAE"/>
    <property type="match status" value="1"/>
</dbReference>
<dbReference type="PATRIC" id="fig|1303518.3.peg.41"/>
<feature type="chain" id="PRO_5004486037" evidence="2">
    <location>
        <begin position="27"/>
        <end position="298"/>
    </location>
</feature>
<evidence type="ECO:0000256" key="2">
    <source>
        <dbReference type="SAM" id="SignalP"/>
    </source>
</evidence>
<dbReference type="Gene3D" id="3.40.50.1820">
    <property type="entry name" value="alpha/beta hydrolase"/>
    <property type="match status" value="1"/>
</dbReference>
<dbReference type="eggNOG" id="COG0657">
    <property type="taxonomic scope" value="Bacteria"/>
</dbReference>
<dbReference type="PANTHER" id="PTHR48081">
    <property type="entry name" value="AB HYDROLASE SUPERFAMILY PROTEIN C4A8.06C"/>
    <property type="match status" value="1"/>
</dbReference>
<dbReference type="GO" id="GO:0016787">
    <property type="term" value="F:hydrolase activity"/>
    <property type="evidence" value="ECO:0007669"/>
    <property type="project" value="UniProtKB-KW"/>
</dbReference>
<dbReference type="OrthoDB" id="9794445at2"/>
<accession>S0ESL2</accession>
<feature type="domain" description="BD-FAE-like" evidence="3">
    <location>
        <begin position="53"/>
        <end position="257"/>
    </location>
</feature>
<dbReference type="STRING" id="454171.CP488_01120"/>
<dbReference type="AlphaFoldDB" id="S0ESL2"/>
<keyword evidence="5" id="KW-1185">Reference proteome</keyword>
<evidence type="ECO:0000259" key="3">
    <source>
        <dbReference type="Pfam" id="PF20434"/>
    </source>
</evidence>
<dbReference type="KEGG" id="ccz:CCALI_00040"/>
<dbReference type="InterPro" id="IPR049492">
    <property type="entry name" value="BD-FAE-like_dom"/>
</dbReference>
<evidence type="ECO:0000313" key="4">
    <source>
        <dbReference type="EMBL" id="CCW33880.1"/>
    </source>
</evidence>
<evidence type="ECO:0000256" key="1">
    <source>
        <dbReference type="ARBA" id="ARBA00022801"/>
    </source>
</evidence>
<feature type="signal peptide" evidence="2">
    <location>
        <begin position="1"/>
        <end position="26"/>
    </location>
</feature>
<gene>
    <name evidence="4" type="ORF">CCALI_00040</name>
</gene>
<dbReference type="InterPro" id="IPR029058">
    <property type="entry name" value="AB_hydrolase_fold"/>
</dbReference>
<dbReference type="EMBL" id="HF951689">
    <property type="protein sequence ID" value="CCW33880.1"/>
    <property type="molecule type" value="Genomic_DNA"/>
</dbReference>
<dbReference type="RefSeq" id="WP_016481444.1">
    <property type="nucleotide sequence ID" value="NC_021487.1"/>
</dbReference>
<protein>
    <submittedName>
        <fullName evidence="4">Esterase/lipase</fullName>
    </submittedName>
</protein>
<dbReference type="InterPro" id="IPR050300">
    <property type="entry name" value="GDXG_lipolytic_enzyme"/>
</dbReference>
<keyword evidence="2" id="KW-0732">Signal</keyword>
<dbReference type="Proteomes" id="UP000014227">
    <property type="component" value="Chromosome I"/>
</dbReference>
<reference evidence="5" key="1">
    <citation type="submission" date="2013-03" db="EMBL/GenBank/DDBJ databases">
        <title>Genome sequence of Chthonomonas calidirosea, the first sequenced genome from the Armatimonadetes phylum (formally candidate division OP10).</title>
        <authorList>
            <person name="Lee K.C.Y."/>
            <person name="Morgan X.C."/>
            <person name="Dunfield P.F."/>
            <person name="Tamas I."/>
            <person name="Houghton K.M."/>
            <person name="Vyssotski M."/>
            <person name="Ryan J.L.J."/>
            <person name="Lagutin K."/>
            <person name="McDonald I.R."/>
            <person name="Stott M.B."/>
        </authorList>
    </citation>
    <scope>NUCLEOTIDE SEQUENCE [LARGE SCALE GENOMIC DNA]</scope>
    <source>
        <strain evidence="5">DSM 23976 / ICMP 18418 / T49</strain>
    </source>
</reference>
<proteinExistence type="predicted"/>
<keyword evidence="1" id="KW-0378">Hydrolase</keyword>
<organism evidence="4 5">
    <name type="scientific">Chthonomonas calidirosea (strain DSM 23976 / ICMP 18418 / T49)</name>
    <dbReference type="NCBI Taxonomy" id="1303518"/>
    <lineage>
        <taxon>Bacteria</taxon>
        <taxon>Bacillati</taxon>
        <taxon>Armatimonadota</taxon>
        <taxon>Chthonomonadia</taxon>
        <taxon>Chthonomonadales</taxon>
        <taxon>Chthonomonadaceae</taxon>
        <taxon>Chthonomonas</taxon>
    </lineage>
</organism>
<dbReference type="HOGENOM" id="CLU_012494_4_0_0"/>
<evidence type="ECO:0000313" key="5">
    <source>
        <dbReference type="Proteomes" id="UP000014227"/>
    </source>
</evidence>
<dbReference type="InParanoid" id="S0ESL2"/>
<dbReference type="SUPFAM" id="SSF53474">
    <property type="entry name" value="alpha/beta-Hydrolases"/>
    <property type="match status" value="1"/>
</dbReference>